<dbReference type="RefSeq" id="WP_037010539.1">
    <property type="nucleotide sequence ID" value="NZ_JRMB01000001.1"/>
</dbReference>
<dbReference type="Proteomes" id="UP000029719">
    <property type="component" value="Unassembled WGS sequence"/>
</dbReference>
<dbReference type="OrthoDB" id="6748046at2"/>
<protein>
    <submittedName>
        <fullName evidence="1">Type VI secretion protein ImpG</fullName>
    </submittedName>
</protein>
<proteinExistence type="predicted"/>
<dbReference type="PIRSF" id="PIRSF028304">
    <property type="entry name" value="UCP028304"/>
    <property type="match status" value="1"/>
</dbReference>
<dbReference type="PANTHER" id="PTHR35370:SF4">
    <property type="entry name" value="TYPE VI SECRETION SYSTEM BASEPLATE SUBUNIT TSSF"/>
    <property type="match status" value="1"/>
</dbReference>
<name>A0A9X0EGI6_9PSED</name>
<gene>
    <name evidence="1" type="ORF">LT42_05565</name>
</gene>
<dbReference type="AlphaFoldDB" id="A0A9X0EGI6"/>
<dbReference type="Pfam" id="PF05947">
    <property type="entry name" value="T6SS_TssF"/>
    <property type="match status" value="1"/>
</dbReference>
<accession>A0A9X0EGI6</accession>
<evidence type="ECO:0000313" key="1">
    <source>
        <dbReference type="EMBL" id="KGF65412.1"/>
    </source>
</evidence>
<dbReference type="InterPro" id="IPR010272">
    <property type="entry name" value="T6SS_TssF"/>
</dbReference>
<dbReference type="NCBIfam" id="TIGR03359">
    <property type="entry name" value="VI_chp_6"/>
    <property type="match status" value="1"/>
</dbReference>
<organism evidence="1 2">
    <name type="scientific">Pseudomonas lutea</name>
    <dbReference type="NCBI Taxonomy" id="243924"/>
    <lineage>
        <taxon>Bacteria</taxon>
        <taxon>Pseudomonadati</taxon>
        <taxon>Pseudomonadota</taxon>
        <taxon>Gammaproteobacteria</taxon>
        <taxon>Pseudomonadales</taxon>
        <taxon>Pseudomonadaceae</taxon>
        <taxon>Pseudomonas</taxon>
    </lineage>
</organism>
<evidence type="ECO:0000313" key="2">
    <source>
        <dbReference type="Proteomes" id="UP000029719"/>
    </source>
</evidence>
<sequence length="588" mass="66399">MSKDNKTLAYFDAEMRYLHRAASEFATQFPDRAAALNLDKPGAIDPAVEELFQRFAFLMARTREKLDDDLPELTEGLMGMVEPQFLRMIPSLSIVELTPEIDEMKTCETLPKGFEVRSQPVGSQRTRCRYTTTQDMTLRALALDTVRVGQQPNGQSVIRLHFSLGKLISWENLDLRNLSLYLNASPALAGALHSAFALDAEAIYLHSGEAERQLLDVHFAAKGFGDNDVLWPQTDNALGGFSLFMEYFSLPEKFMNLRLKGLEHAQFDVSTRAFELEVVLRRPWPHGFALSAEHIRLHTVSVINLFALEAEPVTLDALQSDYPVRPLHLGDSHAEIYSVDSVIASKGSARHKYVPFTHFQHKGGMMPGQAPERYFHTRLKRASSGSSVTWLVLGGDGFDLDRISRDQRLSLQLTGTDGRLPRMALAETVLDEAARVGKRTLRVRNLCVPTMPCYPPDSDRAHWNVLGHLGSTFLPMLESAEVLRHTLALYDWTGSEVNRRRVQAITEVRHSLLQRFEKGFLLRGVSIQVTLEAETFAGEGEICVFGEVLNRFFARYADIHLFNQLTLILQPQDRQLRWAENHSERIPG</sequence>
<comment type="caution">
    <text evidence="1">The sequence shown here is derived from an EMBL/GenBank/DDBJ whole genome shotgun (WGS) entry which is preliminary data.</text>
</comment>
<dbReference type="EMBL" id="JRMB01000001">
    <property type="protein sequence ID" value="KGF65412.1"/>
    <property type="molecule type" value="Genomic_DNA"/>
</dbReference>
<dbReference type="PANTHER" id="PTHR35370">
    <property type="entry name" value="CYTOPLASMIC PROTEIN-RELATED-RELATED"/>
    <property type="match status" value="1"/>
</dbReference>
<reference evidence="1 2" key="1">
    <citation type="submission" date="2014-09" db="EMBL/GenBank/DDBJ databases">
        <title>Genome sequence of Pseudomonas lutea strain DSM 17257T.</title>
        <authorList>
            <person name="Kwak Y."/>
            <person name="Shin J.-H."/>
        </authorList>
    </citation>
    <scope>NUCLEOTIDE SEQUENCE [LARGE SCALE GENOMIC DNA]</scope>
    <source>
        <strain evidence="1 2">DSM 17257</strain>
    </source>
</reference>